<keyword evidence="3" id="KW-1185">Reference proteome</keyword>
<feature type="region of interest" description="Disordered" evidence="1">
    <location>
        <begin position="243"/>
        <end position="318"/>
    </location>
</feature>
<dbReference type="InParanoid" id="H2ZEL2"/>
<feature type="compositionally biased region" description="Low complexity" evidence="1">
    <location>
        <begin position="56"/>
        <end position="82"/>
    </location>
</feature>
<evidence type="ECO:0000313" key="2">
    <source>
        <dbReference type="Ensembl" id="ENSCSAVP00000016028.1"/>
    </source>
</evidence>
<feature type="compositionally biased region" description="Basic and acidic residues" evidence="1">
    <location>
        <begin position="117"/>
        <end position="129"/>
    </location>
</feature>
<dbReference type="Proteomes" id="UP000007875">
    <property type="component" value="Unassembled WGS sequence"/>
</dbReference>
<feature type="compositionally biased region" description="Basic residues" evidence="1">
    <location>
        <begin position="279"/>
        <end position="291"/>
    </location>
</feature>
<proteinExistence type="predicted"/>
<organism evidence="2 3">
    <name type="scientific">Ciona savignyi</name>
    <name type="common">Pacific transparent sea squirt</name>
    <dbReference type="NCBI Taxonomy" id="51511"/>
    <lineage>
        <taxon>Eukaryota</taxon>
        <taxon>Metazoa</taxon>
        <taxon>Chordata</taxon>
        <taxon>Tunicata</taxon>
        <taxon>Ascidiacea</taxon>
        <taxon>Phlebobranchia</taxon>
        <taxon>Cionidae</taxon>
        <taxon>Ciona</taxon>
    </lineage>
</organism>
<feature type="compositionally biased region" description="Low complexity" evidence="1">
    <location>
        <begin position="10"/>
        <end position="19"/>
    </location>
</feature>
<reference evidence="2" key="2">
    <citation type="submission" date="2025-08" db="UniProtKB">
        <authorList>
            <consortium name="Ensembl"/>
        </authorList>
    </citation>
    <scope>IDENTIFICATION</scope>
</reference>
<accession>H2ZEL2</accession>
<evidence type="ECO:0000313" key="3">
    <source>
        <dbReference type="Proteomes" id="UP000007875"/>
    </source>
</evidence>
<dbReference type="AlphaFoldDB" id="H2ZEL2"/>
<reference evidence="3" key="1">
    <citation type="submission" date="2003-08" db="EMBL/GenBank/DDBJ databases">
        <authorList>
            <person name="Birren B."/>
            <person name="Nusbaum C."/>
            <person name="Abebe A."/>
            <person name="Abouelleil A."/>
            <person name="Adekoya E."/>
            <person name="Ait-zahra M."/>
            <person name="Allen N."/>
            <person name="Allen T."/>
            <person name="An P."/>
            <person name="Anderson M."/>
            <person name="Anderson S."/>
            <person name="Arachchi H."/>
            <person name="Armbruster J."/>
            <person name="Bachantsang P."/>
            <person name="Baldwin J."/>
            <person name="Barry A."/>
            <person name="Bayul T."/>
            <person name="Blitshsteyn B."/>
            <person name="Bloom T."/>
            <person name="Blye J."/>
            <person name="Boguslavskiy L."/>
            <person name="Borowsky M."/>
            <person name="Boukhgalter B."/>
            <person name="Brunache A."/>
            <person name="Butler J."/>
            <person name="Calixte N."/>
            <person name="Calvo S."/>
            <person name="Camarata J."/>
            <person name="Campo K."/>
            <person name="Chang J."/>
            <person name="Cheshatsang Y."/>
            <person name="Citroen M."/>
            <person name="Collymore A."/>
            <person name="Considine T."/>
            <person name="Cook A."/>
            <person name="Cooke P."/>
            <person name="Corum B."/>
            <person name="Cuomo C."/>
            <person name="David R."/>
            <person name="Dawoe T."/>
            <person name="Degray S."/>
            <person name="Dodge S."/>
            <person name="Dooley K."/>
            <person name="Dorje P."/>
            <person name="Dorjee K."/>
            <person name="Dorris L."/>
            <person name="Duffey N."/>
            <person name="Dupes A."/>
            <person name="Elkins T."/>
            <person name="Engels R."/>
            <person name="Erickson J."/>
            <person name="Farina A."/>
            <person name="Faro S."/>
            <person name="Ferreira P."/>
            <person name="Fischer H."/>
            <person name="Fitzgerald M."/>
            <person name="Foley K."/>
            <person name="Gage D."/>
            <person name="Galagan J."/>
            <person name="Gearin G."/>
            <person name="Gnerre S."/>
            <person name="Gnirke A."/>
            <person name="Goyette A."/>
            <person name="Graham J."/>
            <person name="Grandbois E."/>
            <person name="Gyaltsen K."/>
            <person name="Hafez N."/>
            <person name="Hagopian D."/>
            <person name="Hagos B."/>
            <person name="Hall J."/>
            <person name="Hatcher B."/>
            <person name="Heller A."/>
            <person name="Higgins H."/>
            <person name="Honan T."/>
            <person name="Horn A."/>
            <person name="Houde N."/>
            <person name="Hughes L."/>
            <person name="Hulme W."/>
            <person name="Husby E."/>
            <person name="Iliev I."/>
            <person name="Jaffe D."/>
            <person name="Jones C."/>
            <person name="Kamal M."/>
            <person name="Kamat A."/>
            <person name="Kamvysselis M."/>
            <person name="Karlsson E."/>
            <person name="Kells C."/>
            <person name="Kieu A."/>
            <person name="Kisner P."/>
            <person name="Kodira C."/>
            <person name="Kulbokas E."/>
            <person name="Labutti K."/>
            <person name="Lama D."/>
            <person name="Landers T."/>
            <person name="Leger J."/>
            <person name="Levine S."/>
            <person name="Lewis D."/>
            <person name="Lewis T."/>
            <person name="Lindblad-toh K."/>
            <person name="Liu X."/>
            <person name="Lokyitsang T."/>
            <person name="Lokyitsang Y."/>
            <person name="Lucien O."/>
            <person name="Lui A."/>
            <person name="Ma L.J."/>
            <person name="Mabbitt R."/>
            <person name="Macdonald J."/>
            <person name="Maclean C."/>
            <person name="Major J."/>
            <person name="Manning J."/>
            <person name="Marabella R."/>
            <person name="Maru K."/>
            <person name="Matthews C."/>
            <person name="Mauceli E."/>
            <person name="Mccarthy M."/>
            <person name="Mcdonough S."/>
            <person name="Mcghee T."/>
            <person name="Meldrim J."/>
            <person name="Meneus L."/>
            <person name="Mesirov J."/>
            <person name="Mihalev A."/>
            <person name="Mihova T."/>
            <person name="Mikkelsen T."/>
            <person name="Mlenga V."/>
            <person name="Moru K."/>
            <person name="Mozes J."/>
            <person name="Mulrain L."/>
            <person name="Munson G."/>
            <person name="Naylor J."/>
            <person name="Newes C."/>
            <person name="Nguyen C."/>
            <person name="Nguyen N."/>
            <person name="Nguyen T."/>
            <person name="Nicol R."/>
            <person name="Nielsen C."/>
            <person name="Nizzari M."/>
            <person name="Norbu C."/>
            <person name="Norbu N."/>
            <person name="O'donnell P."/>
            <person name="Okoawo O."/>
            <person name="O'leary S."/>
            <person name="Omotosho B."/>
            <person name="O'neill K."/>
            <person name="Osman S."/>
            <person name="Parker S."/>
            <person name="Perrin D."/>
            <person name="Phunkhang P."/>
            <person name="Piqani B."/>
            <person name="Purcell S."/>
            <person name="Rachupka T."/>
            <person name="Ramasamy U."/>
            <person name="Rameau R."/>
            <person name="Ray V."/>
            <person name="Raymond C."/>
            <person name="Retta R."/>
            <person name="Richardson S."/>
            <person name="Rise C."/>
            <person name="Rodriguez J."/>
            <person name="Rogers J."/>
            <person name="Rogov P."/>
            <person name="Rutman M."/>
            <person name="Schupbach R."/>
            <person name="Seaman C."/>
            <person name="Settipalli S."/>
            <person name="Sharpe T."/>
            <person name="Sheridan J."/>
            <person name="Sherpa N."/>
            <person name="Shi J."/>
            <person name="Smirnov S."/>
            <person name="Smith C."/>
            <person name="Sougnez C."/>
            <person name="Spencer B."/>
            <person name="Stalker J."/>
            <person name="Stange-thomann N."/>
            <person name="Stavropoulos S."/>
            <person name="Stetson K."/>
            <person name="Stone C."/>
            <person name="Stone S."/>
            <person name="Stubbs M."/>
            <person name="Talamas J."/>
            <person name="Tchuinga P."/>
            <person name="Tenzing P."/>
            <person name="Tesfaye S."/>
            <person name="Theodore J."/>
            <person name="Thoulutsang Y."/>
            <person name="Topham K."/>
            <person name="Towey S."/>
            <person name="Tsamla T."/>
            <person name="Tsomo N."/>
            <person name="Vallee D."/>
            <person name="Vassiliev H."/>
            <person name="Venkataraman V."/>
            <person name="Vinson J."/>
            <person name="Vo A."/>
            <person name="Wade C."/>
            <person name="Wang S."/>
            <person name="Wangchuk T."/>
            <person name="Wangdi T."/>
            <person name="Whittaker C."/>
            <person name="Wilkinson J."/>
            <person name="Wu Y."/>
            <person name="Wyman D."/>
            <person name="Yadav S."/>
            <person name="Yang S."/>
            <person name="Yang X."/>
            <person name="Yeager S."/>
            <person name="Yee E."/>
            <person name="Young G."/>
            <person name="Zainoun J."/>
            <person name="Zembeck L."/>
            <person name="Zimmer A."/>
            <person name="Zody M."/>
            <person name="Lander E."/>
        </authorList>
    </citation>
    <scope>NUCLEOTIDE SEQUENCE [LARGE SCALE GENOMIC DNA]</scope>
</reference>
<feature type="compositionally biased region" description="Polar residues" evidence="1">
    <location>
        <begin position="298"/>
        <end position="311"/>
    </location>
</feature>
<dbReference type="HOGENOM" id="CLU_874235_0_0_1"/>
<feature type="compositionally biased region" description="Polar residues" evidence="1">
    <location>
        <begin position="99"/>
        <end position="115"/>
    </location>
</feature>
<dbReference type="Ensembl" id="ENSCSAVT00000016208.1">
    <property type="protein sequence ID" value="ENSCSAVP00000016028.1"/>
    <property type="gene ID" value="ENSCSAVG00000009442.1"/>
</dbReference>
<feature type="region of interest" description="Disordered" evidence="1">
    <location>
        <begin position="1"/>
        <end position="140"/>
    </location>
</feature>
<evidence type="ECO:0000256" key="1">
    <source>
        <dbReference type="SAM" id="MobiDB-lite"/>
    </source>
</evidence>
<sequence length="318" mass="34916">MEHTKRAKSKTQSASSSSKLTDKSKSKKNTWTRMFKKAASAQQLTGANPPTPTPQQTPQTPQQAPQTPQTPQTPKTPHTPIQKRPPQPIPRAVKDASPDKTNSIAIHNPSFQTISPGKEDNPPSRKVEVVNEPPLVPEKTRASVLSNGSEDVFNDNAELSHYQSPTAIHEKFPSLNNCCAYASTTSNEAAPCYDCPKSASMCDVVPLAPHDSFKVSINPTLIDNGSNENDGFYDVPSSPQFDIQPQSTTLYDIPKNSRGDSNTSTNTEDSYCSMVSVKPRTKKQQKSKHSSRKDEPSVYTSMKLSGTQYENMSYGMKR</sequence>
<feature type="compositionally biased region" description="Polar residues" evidence="1">
    <location>
        <begin position="259"/>
        <end position="270"/>
    </location>
</feature>
<protein>
    <submittedName>
        <fullName evidence="2">Uncharacterized protein</fullName>
    </submittedName>
</protein>
<feature type="compositionally biased region" description="Basic residues" evidence="1">
    <location>
        <begin position="25"/>
        <end position="36"/>
    </location>
</feature>
<reference evidence="2" key="3">
    <citation type="submission" date="2025-09" db="UniProtKB">
        <authorList>
            <consortium name="Ensembl"/>
        </authorList>
    </citation>
    <scope>IDENTIFICATION</scope>
</reference>
<name>H2ZEL2_CIOSA</name>